<name>A0A1I0UCX0_9NOCA</name>
<dbReference type="Gene3D" id="3.40.50.720">
    <property type="entry name" value="NAD(P)-binding Rossmann-like Domain"/>
    <property type="match status" value="1"/>
</dbReference>
<evidence type="ECO:0008006" key="3">
    <source>
        <dbReference type="Google" id="ProtNLM"/>
    </source>
</evidence>
<dbReference type="OrthoDB" id="4449798at2"/>
<dbReference type="SUPFAM" id="SSF51735">
    <property type="entry name" value="NAD(P)-binding Rossmann-fold domains"/>
    <property type="match status" value="1"/>
</dbReference>
<evidence type="ECO:0000313" key="1">
    <source>
        <dbReference type="EMBL" id="SFA61647.1"/>
    </source>
</evidence>
<gene>
    <name evidence="1" type="ORF">SAMN05444374_11860</name>
</gene>
<reference evidence="1 2" key="1">
    <citation type="submission" date="2016-10" db="EMBL/GenBank/DDBJ databases">
        <authorList>
            <person name="de Groot N.N."/>
        </authorList>
    </citation>
    <scope>NUCLEOTIDE SEQUENCE [LARGE SCALE GENOMIC DNA]</scope>
    <source>
        <strain evidence="1 2">DSM 44908</strain>
    </source>
</reference>
<protein>
    <recommendedName>
        <fullName evidence="3">Short chain dehydrogenase</fullName>
    </recommendedName>
</protein>
<accession>A0A1I0UCX0</accession>
<dbReference type="GeneID" id="85487494"/>
<dbReference type="InterPro" id="IPR036291">
    <property type="entry name" value="NAD(P)-bd_dom_sf"/>
</dbReference>
<proteinExistence type="predicted"/>
<dbReference type="AlphaFoldDB" id="A0A1I0UCX0"/>
<dbReference type="RefSeq" id="WP_068365629.1">
    <property type="nucleotide sequence ID" value="NZ_FOJN01000018.1"/>
</dbReference>
<evidence type="ECO:0000313" key="2">
    <source>
        <dbReference type="Proteomes" id="UP000182054"/>
    </source>
</evidence>
<dbReference type="Proteomes" id="UP000182054">
    <property type="component" value="Unassembled WGS sequence"/>
</dbReference>
<dbReference type="EMBL" id="FOJN01000018">
    <property type="protein sequence ID" value="SFA61647.1"/>
    <property type="molecule type" value="Genomic_DNA"/>
</dbReference>
<sequence length="76" mass="7729">MITPVEQAPLGTPFTADTTSEEVMAGVDLTDTVAVVTGGYSGLGLHTTTALTRTGARVIAPARRVDSARDALGVVT</sequence>
<organism evidence="1 2">
    <name type="scientific">Rhodococcoides kroppenstedtii</name>
    <dbReference type="NCBI Taxonomy" id="293050"/>
    <lineage>
        <taxon>Bacteria</taxon>
        <taxon>Bacillati</taxon>
        <taxon>Actinomycetota</taxon>
        <taxon>Actinomycetes</taxon>
        <taxon>Mycobacteriales</taxon>
        <taxon>Nocardiaceae</taxon>
        <taxon>Rhodococcoides</taxon>
    </lineage>
</organism>